<reference evidence="1 2" key="2">
    <citation type="submission" date="2018-11" db="EMBL/GenBank/DDBJ databases">
        <authorList>
            <consortium name="Pathogen Informatics"/>
        </authorList>
    </citation>
    <scope>NUCLEOTIDE SEQUENCE [LARGE SCALE GENOMIC DNA]</scope>
    <source>
        <strain evidence="1 2">NST_G2</strain>
    </source>
</reference>
<organism evidence="3">
    <name type="scientific">Schistocephalus solidus</name>
    <name type="common">Tapeworm</name>
    <dbReference type="NCBI Taxonomy" id="70667"/>
    <lineage>
        <taxon>Eukaryota</taxon>
        <taxon>Metazoa</taxon>
        <taxon>Spiralia</taxon>
        <taxon>Lophotrochozoa</taxon>
        <taxon>Platyhelminthes</taxon>
        <taxon>Cestoda</taxon>
        <taxon>Eucestoda</taxon>
        <taxon>Diphyllobothriidea</taxon>
        <taxon>Diphyllobothriidae</taxon>
        <taxon>Schistocephalus</taxon>
    </lineage>
</organism>
<sequence length="252" mass="27453">MCDHNEDSLEPSPHRWYWGGGDVGGSRWQVVGGGYWGGQGGASGAHCRDQRRGWRREDDVVDRGWRGNDEVVVTGWGGHRRRRGVAAQSQLHLPQHGVDAEDSGPLQDFRVRDPVLPSQLQHSVEAAEMKSLTLGPSSGLKSEPHLGDDEVVIRPNIGIADCLGHQHVLSISPPDEEIIQQLPAPLPRVHPRGLLLRRNAEEGVGQQETVFRTGSQKEETGFVTATETVGTQHSLPGSVVCSDEGVEVTKDN</sequence>
<keyword evidence="2" id="KW-1185">Reference proteome</keyword>
<dbReference type="EMBL" id="UYSU01032800">
    <property type="protein sequence ID" value="VDL90641.1"/>
    <property type="molecule type" value="Genomic_DNA"/>
</dbReference>
<name>A0A183SJ58_SCHSO</name>
<reference evidence="3" key="1">
    <citation type="submission" date="2016-06" db="UniProtKB">
        <authorList>
            <consortium name="WormBaseParasite"/>
        </authorList>
    </citation>
    <scope>IDENTIFICATION</scope>
</reference>
<evidence type="ECO:0000313" key="2">
    <source>
        <dbReference type="Proteomes" id="UP000275846"/>
    </source>
</evidence>
<gene>
    <name evidence="1" type="ORF">SSLN_LOCUS4256</name>
</gene>
<protein>
    <submittedName>
        <fullName evidence="1 3">Uncharacterized protein</fullName>
    </submittedName>
</protein>
<dbReference type="Proteomes" id="UP000275846">
    <property type="component" value="Unassembled WGS sequence"/>
</dbReference>
<accession>A0A183SJ58</accession>
<dbReference type="OrthoDB" id="6306147at2759"/>
<dbReference type="WBParaSite" id="SSLN_0000440301-mRNA-1">
    <property type="protein sequence ID" value="SSLN_0000440301-mRNA-1"/>
    <property type="gene ID" value="SSLN_0000440301"/>
</dbReference>
<evidence type="ECO:0000313" key="1">
    <source>
        <dbReference type="EMBL" id="VDL90641.1"/>
    </source>
</evidence>
<evidence type="ECO:0000313" key="3">
    <source>
        <dbReference type="WBParaSite" id="SSLN_0000440301-mRNA-1"/>
    </source>
</evidence>
<proteinExistence type="predicted"/>
<dbReference type="AlphaFoldDB" id="A0A183SJ58"/>